<evidence type="ECO:0000313" key="3">
    <source>
        <dbReference type="Proteomes" id="UP000694844"/>
    </source>
</evidence>
<sequence>MGDVNHFLSEGYDEERSIRMALNKSRHLLEEMWDKGDETDFDDSSEEEDETENEYDRKYVLSKAKIRKWLQRQEAYSLQRGVRRRFKRNKVITLDIDDQWDVDLMDMSKFSKENSGFSFILVVIDIFSKFLCMRPLKDKKGQSVTAAFQDILQEGRHPSRLRSDKGQEFRSKAFNALLKDQTVELFYAQNTEIKANYAERVIKTMKAKLYRYITYKQSHRYVDKLQDFVKNYNATYHRTIGMAPVKVTKADETNLWWRKYFSFLLSERRLRGGIPIYRLKDYLNEDIKGTFYQSELQKVELRESDVFKVAKILKTKGRGRNKQYFVKWLHWTSKFNSWINAGNLQTFT</sequence>
<feature type="domain" description="Chromo" evidence="1">
    <location>
        <begin position="307"/>
        <end position="348"/>
    </location>
</feature>
<dbReference type="GO" id="GO:0015074">
    <property type="term" value="P:DNA integration"/>
    <property type="evidence" value="ECO:0007669"/>
    <property type="project" value="InterPro"/>
</dbReference>
<dbReference type="PANTHER" id="PTHR46585">
    <property type="entry name" value="INTEGRASE CORE DOMAIN CONTAINING PROTEIN"/>
    <property type="match status" value="1"/>
</dbReference>
<dbReference type="Gene3D" id="3.30.420.10">
    <property type="entry name" value="Ribonuclease H-like superfamily/Ribonuclease H"/>
    <property type="match status" value="1"/>
</dbReference>
<dbReference type="CDD" id="cd00024">
    <property type="entry name" value="CD_CSD"/>
    <property type="match status" value="1"/>
</dbReference>
<dbReference type="Pfam" id="PF00665">
    <property type="entry name" value="rve"/>
    <property type="match status" value="1"/>
</dbReference>
<proteinExistence type="predicted"/>
<dbReference type="SUPFAM" id="SSF53098">
    <property type="entry name" value="Ribonuclease H-like"/>
    <property type="match status" value="1"/>
</dbReference>
<name>A0A8B8CY49_CRAVI</name>
<dbReference type="PROSITE" id="PS50994">
    <property type="entry name" value="INTEGRASE"/>
    <property type="match status" value="1"/>
</dbReference>
<dbReference type="AlphaFoldDB" id="A0A8B8CY49"/>
<dbReference type="SUPFAM" id="SSF54160">
    <property type="entry name" value="Chromo domain-like"/>
    <property type="match status" value="1"/>
</dbReference>
<dbReference type="PROSITE" id="PS50013">
    <property type="entry name" value="CHROMO_2"/>
    <property type="match status" value="1"/>
</dbReference>
<dbReference type="PANTHER" id="PTHR46585:SF1">
    <property type="entry name" value="CHROMO DOMAIN-CONTAINING PROTEIN"/>
    <property type="match status" value="1"/>
</dbReference>
<dbReference type="InterPro" id="IPR036397">
    <property type="entry name" value="RNaseH_sf"/>
</dbReference>
<dbReference type="KEGG" id="cvn:111122635"/>
<evidence type="ECO:0000313" key="4">
    <source>
        <dbReference type="RefSeq" id="XP_022320169.1"/>
    </source>
</evidence>
<dbReference type="Proteomes" id="UP000694844">
    <property type="component" value="Chromosome 3"/>
</dbReference>
<dbReference type="GO" id="GO:0003676">
    <property type="term" value="F:nucleic acid binding"/>
    <property type="evidence" value="ECO:0007669"/>
    <property type="project" value="InterPro"/>
</dbReference>
<evidence type="ECO:0000259" key="1">
    <source>
        <dbReference type="PROSITE" id="PS50013"/>
    </source>
</evidence>
<reference evidence="4" key="1">
    <citation type="submission" date="2025-08" db="UniProtKB">
        <authorList>
            <consortium name="RefSeq"/>
        </authorList>
    </citation>
    <scope>IDENTIFICATION</scope>
    <source>
        <tissue evidence="4">Whole sample</tissue>
    </source>
</reference>
<dbReference type="InterPro" id="IPR016197">
    <property type="entry name" value="Chromo-like_dom_sf"/>
</dbReference>
<dbReference type="InterPro" id="IPR001584">
    <property type="entry name" value="Integrase_cat-core"/>
</dbReference>
<dbReference type="OrthoDB" id="6043271at2759"/>
<feature type="domain" description="Integrase catalytic" evidence="2">
    <location>
        <begin position="91"/>
        <end position="252"/>
    </location>
</feature>
<dbReference type="GeneID" id="111122635"/>
<dbReference type="RefSeq" id="XP_022320169.1">
    <property type="nucleotide sequence ID" value="XM_022464461.1"/>
</dbReference>
<evidence type="ECO:0000259" key="2">
    <source>
        <dbReference type="PROSITE" id="PS50994"/>
    </source>
</evidence>
<dbReference type="Gene3D" id="2.40.50.40">
    <property type="match status" value="1"/>
</dbReference>
<gene>
    <name evidence="4" type="primary">LOC111122635</name>
</gene>
<protein>
    <submittedName>
        <fullName evidence="4">Uncharacterized protein LOC111122635</fullName>
    </submittedName>
</protein>
<dbReference type="InterPro" id="IPR012337">
    <property type="entry name" value="RNaseH-like_sf"/>
</dbReference>
<keyword evidence="3" id="KW-1185">Reference proteome</keyword>
<dbReference type="InterPro" id="IPR000953">
    <property type="entry name" value="Chromo/chromo_shadow_dom"/>
</dbReference>
<organism evidence="3 4">
    <name type="scientific">Crassostrea virginica</name>
    <name type="common">Eastern oyster</name>
    <dbReference type="NCBI Taxonomy" id="6565"/>
    <lineage>
        <taxon>Eukaryota</taxon>
        <taxon>Metazoa</taxon>
        <taxon>Spiralia</taxon>
        <taxon>Lophotrochozoa</taxon>
        <taxon>Mollusca</taxon>
        <taxon>Bivalvia</taxon>
        <taxon>Autobranchia</taxon>
        <taxon>Pteriomorphia</taxon>
        <taxon>Ostreida</taxon>
        <taxon>Ostreoidea</taxon>
        <taxon>Ostreidae</taxon>
        <taxon>Crassostrea</taxon>
    </lineage>
</organism>
<accession>A0A8B8CY49</accession>